<accession>A0A0L6URZ3</accession>
<dbReference type="AlphaFoldDB" id="A0A0L6URZ3"/>
<evidence type="ECO:0000313" key="2">
    <source>
        <dbReference type="EMBL" id="KNZ51306.1"/>
    </source>
</evidence>
<organism evidence="2 3">
    <name type="scientific">Puccinia sorghi</name>
    <dbReference type="NCBI Taxonomy" id="27349"/>
    <lineage>
        <taxon>Eukaryota</taxon>
        <taxon>Fungi</taxon>
        <taxon>Dikarya</taxon>
        <taxon>Basidiomycota</taxon>
        <taxon>Pucciniomycotina</taxon>
        <taxon>Pucciniomycetes</taxon>
        <taxon>Pucciniales</taxon>
        <taxon>Pucciniaceae</taxon>
        <taxon>Puccinia</taxon>
    </lineage>
</organism>
<name>A0A0L6URZ3_9BASI</name>
<keyword evidence="1" id="KW-0732">Signal</keyword>
<sequence>MRRFWKEGRHNMPGTFIVVQLLFLALSHVLAVPSFPPAPLGLGHGPLISAAPTTELDPFVRAADSQIRSRKIMQAPAPQRIDPMEKPTREMRIRREPNAIEEALIQDYIAYHRNGQSYVMDSHGLFSGIHKPCWTLKYCCGKTAVIGHTGRLSLTPTAPSAVCHGASSAALFSPCWPLHYTARLDVSVFNWAE</sequence>
<gene>
    <name evidence="2" type="ORF">VP01_4001g4</name>
</gene>
<keyword evidence="3" id="KW-1185">Reference proteome</keyword>
<comment type="caution">
    <text evidence="2">The sequence shown here is derived from an EMBL/GenBank/DDBJ whole genome shotgun (WGS) entry which is preliminary data.</text>
</comment>
<dbReference type="EMBL" id="LAVV01009060">
    <property type="protein sequence ID" value="KNZ51306.1"/>
    <property type="molecule type" value="Genomic_DNA"/>
</dbReference>
<evidence type="ECO:0000313" key="3">
    <source>
        <dbReference type="Proteomes" id="UP000037035"/>
    </source>
</evidence>
<feature type="chain" id="PRO_5005568056" evidence="1">
    <location>
        <begin position="32"/>
        <end position="193"/>
    </location>
</feature>
<evidence type="ECO:0000256" key="1">
    <source>
        <dbReference type="SAM" id="SignalP"/>
    </source>
</evidence>
<protein>
    <submittedName>
        <fullName evidence="2">Putative signal peptide protein</fullName>
    </submittedName>
</protein>
<feature type="signal peptide" evidence="1">
    <location>
        <begin position="1"/>
        <end position="31"/>
    </location>
</feature>
<proteinExistence type="predicted"/>
<dbReference type="VEuPathDB" id="FungiDB:VP01_4001g4"/>
<reference evidence="2 3" key="1">
    <citation type="submission" date="2015-08" db="EMBL/GenBank/DDBJ databases">
        <title>Next Generation Sequencing and Analysis of the Genome of Puccinia sorghi L Schw, the Causal Agent of Maize Common Rust.</title>
        <authorList>
            <person name="Rochi L."/>
            <person name="Burguener G."/>
            <person name="Darino M."/>
            <person name="Turjanski A."/>
            <person name="Kreff E."/>
            <person name="Dieguez M.J."/>
            <person name="Sacco F."/>
        </authorList>
    </citation>
    <scope>NUCLEOTIDE SEQUENCE [LARGE SCALE GENOMIC DNA]</scope>
    <source>
        <strain evidence="2 3">RO10H11247</strain>
    </source>
</reference>
<dbReference type="Proteomes" id="UP000037035">
    <property type="component" value="Unassembled WGS sequence"/>
</dbReference>